<dbReference type="PRINTS" id="PR00755">
    <property type="entry name" value="AFLATOXINBRP"/>
</dbReference>
<sequence length="472" mass="51906">MTSTHKSSQSRIAGSKRLRKSCDTCSQSKVGCDKVKPVCERCAERRLECSYSVARRPGRVSQRHQKDSQGSIARSRDEDSLASGHESRPLSRSRPLSASSKSPGSDMGRKESPWKPSETCINLEPVAHTPDPALINLHPTNENMSFDDLYASMVENGLFGTGAPSPNISQDINTAYDSNGNQSATTALDWTTDLFGFDEISMNYDTLPMLDFVNSPKELSIFEPSNTFSVEIDSRSQTHSPAHQSKLPISSQVQKASKCSCLETSALLLQRRSAPEGDGSRKDIVESILESNCSLIEQTENMLQCTCAGDDSVLVMIFMITFKILGSYARAFAALDSPPRTPCIRPRVVAEGGFSQWSRENVALIEENSELRSSTQRILSELHKVQGLINRASHGYREQRRSSSSLSSSSSSTLSSLASLAVRTPSITTEVEVPESDDNLKLPDALLDQLELDLRKRLRALSTSVIEKLRCF</sequence>
<keyword evidence="5" id="KW-0539">Nucleus</keyword>
<protein>
    <recommendedName>
        <fullName evidence="7">Zn(2)-C6 fungal-type domain-containing protein</fullName>
    </recommendedName>
</protein>
<dbReference type="Pfam" id="PF00172">
    <property type="entry name" value="Zn_clus"/>
    <property type="match status" value="1"/>
</dbReference>
<dbReference type="GO" id="GO:0045122">
    <property type="term" value="P:aflatoxin biosynthetic process"/>
    <property type="evidence" value="ECO:0007669"/>
    <property type="project" value="InterPro"/>
</dbReference>
<dbReference type="InterPro" id="IPR001138">
    <property type="entry name" value="Zn2Cys6_DnaBD"/>
</dbReference>
<dbReference type="PANTHER" id="PTHR31069:SF31">
    <property type="entry name" value="MONODICTYPHENONE CLUSTER TRANSCRIPTION FACTOR-RELATED"/>
    <property type="match status" value="1"/>
</dbReference>
<dbReference type="PANTHER" id="PTHR31069">
    <property type="entry name" value="OLEATE-ACTIVATED TRANSCRIPTION FACTOR 1-RELATED"/>
    <property type="match status" value="1"/>
</dbReference>
<dbReference type="PROSITE" id="PS00463">
    <property type="entry name" value="ZN2_CY6_FUNGAL_1"/>
    <property type="match status" value="1"/>
</dbReference>
<dbReference type="STRING" id="112498.A0A2D3V5B9"/>
<keyword evidence="4" id="KW-0804">Transcription</keyword>
<evidence type="ECO:0000256" key="1">
    <source>
        <dbReference type="ARBA" id="ARBA00022723"/>
    </source>
</evidence>
<dbReference type="Pfam" id="PF08493">
    <property type="entry name" value="AflR"/>
    <property type="match status" value="1"/>
</dbReference>
<evidence type="ECO:0000256" key="2">
    <source>
        <dbReference type="ARBA" id="ARBA00023015"/>
    </source>
</evidence>
<evidence type="ECO:0000313" key="8">
    <source>
        <dbReference type="EMBL" id="CZT25467.1"/>
    </source>
</evidence>
<dbReference type="PROSITE" id="PS50048">
    <property type="entry name" value="ZN2_CY6_FUNGAL_2"/>
    <property type="match status" value="1"/>
</dbReference>
<evidence type="ECO:0000256" key="5">
    <source>
        <dbReference type="ARBA" id="ARBA00023242"/>
    </source>
</evidence>
<evidence type="ECO:0000256" key="4">
    <source>
        <dbReference type="ARBA" id="ARBA00023163"/>
    </source>
</evidence>
<dbReference type="RefSeq" id="XP_023632190.1">
    <property type="nucleotide sequence ID" value="XM_023776422.1"/>
</dbReference>
<dbReference type="GeneID" id="35606226"/>
<feature type="region of interest" description="Disordered" evidence="6">
    <location>
        <begin position="1"/>
        <end position="30"/>
    </location>
</feature>
<dbReference type="SMART" id="SM00066">
    <property type="entry name" value="GAL4"/>
    <property type="match status" value="1"/>
</dbReference>
<name>A0A2D3V5B9_9PEZI</name>
<keyword evidence="1" id="KW-0479">Metal-binding</keyword>
<keyword evidence="3" id="KW-0238">DNA-binding</keyword>
<evidence type="ECO:0000259" key="7">
    <source>
        <dbReference type="PROSITE" id="PS50048"/>
    </source>
</evidence>
<feature type="compositionally biased region" description="Polar residues" evidence="6">
    <location>
        <begin position="1"/>
        <end position="12"/>
    </location>
</feature>
<dbReference type="InterPro" id="IPR050675">
    <property type="entry name" value="OAF3"/>
</dbReference>
<dbReference type="CDD" id="cd00067">
    <property type="entry name" value="GAL4"/>
    <property type="match status" value="1"/>
</dbReference>
<gene>
    <name evidence="8" type="ORF">RCC_11199</name>
</gene>
<organism evidence="8 9">
    <name type="scientific">Ramularia collo-cygni</name>
    <dbReference type="NCBI Taxonomy" id="112498"/>
    <lineage>
        <taxon>Eukaryota</taxon>
        <taxon>Fungi</taxon>
        <taxon>Dikarya</taxon>
        <taxon>Ascomycota</taxon>
        <taxon>Pezizomycotina</taxon>
        <taxon>Dothideomycetes</taxon>
        <taxon>Dothideomycetidae</taxon>
        <taxon>Mycosphaerellales</taxon>
        <taxon>Mycosphaerellaceae</taxon>
        <taxon>Ramularia</taxon>
    </lineage>
</organism>
<dbReference type="GO" id="GO:0000981">
    <property type="term" value="F:DNA-binding transcription factor activity, RNA polymerase II-specific"/>
    <property type="evidence" value="ECO:0007669"/>
    <property type="project" value="InterPro"/>
</dbReference>
<dbReference type="GO" id="GO:0003677">
    <property type="term" value="F:DNA binding"/>
    <property type="evidence" value="ECO:0007669"/>
    <property type="project" value="UniProtKB-KW"/>
</dbReference>
<evidence type="ECO:0000256" key="3">
    <source>
        <dbReference type="ARBA" id="ARBA00023125"/>
    </source>
</evidence>
<dbReference type="AlphaFoldDB" id="A0A2D3V5B9"/>
<dbReference type="Gene3D" id="4.10.240.10">
    <property type="entry name" value="Zn(2)-C6 fungal-type DNA-binding domain"/>
    <property type="match status" value="1"/>
</dbReference>
<feature type="domain" description="Zn(2)-C6 fungal-type" evidence="7">
    <location>
        <begin position="21"/>
        <end position="51"/>
    </location>
</feature>
<evidence type="ECO:0000313" key="9">
    <source>
        <dbReference type="Proteomes" id="UP000225277"/>
    </source>
</evidence>
<dbReference type="EMBL" id="FJUY01000027">
    <property type="protein sequence ID" value="CZT25467.1"/>
    <property type="molecule type" value="Genomic_DNA"/>
</dbReference>
<proteinExistence type="predicted"/>
<dbReference type="SUPFAM" id="SSF57701">
    <property type="entry name" value="Zn2/Cys6 DNA-binding domain"/>
    <property type="match status" value="1"/>
</dbReference>
<dbReference type="Proteomes" id="UP000225277">
    <property type="component" value="Unassembled WGS sequence"/>
</dbReference>
<feature type="compositionally biased region" description="Low complexity" evidence="6">
    <location>
        <begin position="90"/>
        <end position="105"/>
    </location>
</feature>
<keyword evidence="9" id="KW-1185">Reference proteome</keyword>
<dbReference type="GO" id="GO:0008270">
    <property type="term" value="F:zinc ion binding"/>
    <property type="evidence" value="ECO:0007669"/>
    <property type="project" value="InterPro"/>
</dbReference>
<dbReference type="InterPro" id="IPR036864">
    <property type="entry name" value="Zn2-C6_fun-type_DNA-bd_sf"/>
</dbReference>
<dbReference type="OrthoDB" id="2328572at2759"/>
<dbReference type="InterPro" id="IPR013700">
    <property type="entry name" value="AflR"/>
</dbReference>
<reference evidence="8 9" key="1">
    <citation type="submission" date="2016-03" db="EMBL/GenBank/DDBJ databases">
        <authorList>
            <person name="Ploux O."/>
        </authorList>
    </citation>
    <scope>NUCLEOTIDE SEQUENCE [LARGE SCALE GENOMIC DNA]</scope>
    <source>
        <strain evidence="8 9">URUG2</strain>
    </source>
</reference>
<dbReference type="GO" id="GO:0005634">
    <property type="term" value="C:nucleus"/>
    <property type="evidence" value="ECO:0007669"/>
    <property type="project" value="InterPro"/>
</dbReference>
<keyword evidence="2" id="KW-0805">Transcription regulation</keyword>
<evidence type="ECO:0000256" key="6">
    <source>
        <dbReference type="SAM" id="MobiDB-lite"/>
    </source>
</evidence>
<feature type="region of interest" description="Disordered" evidence="6">
    <location>
        <begin position="53"/>
        <end position="117"/>
    </location>
</feature>
<feature type="compositionally biased region" description="Basic and acidic residues" evidence="6">
    <location>
        <begin position="74"/>
        <end position="89"/>
    </location>
</feature>
<accession>A0A2D3V5B9</accession>